<dbReference type="EMBL" id="JARFYM010000010">
    <property type="protein sequence ID" value="MDL2400288.1"/>
    <property type="molecule type" value="Genomic_DNA"/>
</dbReference>
<dbReference type="RefSeq" id="WP_285869365.1">
    <property type="nucleotide sequence ID" value="NZ_JARFYM010000010.1"/>
</dbReference>
<proteinExistence type="predicted"/>
<evidence type="ECO:0000313" key="2">
    <source>
        <dbReference type="Proteomes" id="UP001172645"/>
    </source>
</evidence>
<accession>A0ABT7JVC4</accession>
<evidence type="ECO:0000313" key="1">
    <source>
        <dbReference type="EMBL" id="MDL2400288.1"/>
    </source>
</evidence>
<protein>
    <recommendedName>
        <fullName evidence="3">DUF2489 domain-containing protein</fullName>
    </recommendedName>
</protein>
<reference evidence="1" key="1">
    <citation type="submission" date="2023-06" db="EMBL/GenBank/DDBJ databases">
        <title>Phylogenetic Diversity of Rhizobium strains.</title>
        <authorList>
            <person name="Moura F.T."/>
            <person name="Helene L.C.F."/>
            <person name="Hungria M."/>
        </authorList>
    </citation>
    <scope>NUCLEOTIDE SEQUENCE</scope>
    <source>
        <strain evidence="1">CCGE526</strain>
    </source>
</reference>
<dbReference type="Proteomes" id="UP001172645">
    <property type="component" value="Unassembled WGS sequence"/>
</dbReference>
<gene>
    <name evidence="1" type="ORF">PY649_15375</name>
</gene>
<name>A0ABT7JVC4_9HYPH</name>
<comment type="caution">
    <text evidence="1">The sequence shown here is derived from an EMBL/GenBank/DDBJ whole genome shotgun (WGS) entry which is preliminary data.</text>
</comment>
<sequence length="156" mass="16961">MNPSYLPALAALAGSVIGGLTSFASAWLTQQRQSRAAQISGEKMRRQKLYKQFIDEASKLYADALVNNQAEVSALVSIYALTGRMRVISSASVIEKAEAVVRLIIDTYFAPNKTFSEIRELMNGQAMNPLRAFSEECRAELQTLGGRSALGKAGRA</sequence>
<evidence type="ECO:0008006" key="3">
    <source>
        <dbReference type="Google" id="ProtNLM"/>
    </source>
</evidence>
<organism evidence="1 2">
    <name type="scientific">Rhizobium mayense</name>
    <dbReference type="NCBI Taxonomy" id="1312184"/>
    <lineage>
        <taxon>Bacteria</taxon>
        <taxon>Pseudomonadati</taxon>
        <taxon>Pseudomonadota</taxon>
        <taxon>Alphaproteobacteria</taxon>
        <taxon>Hyphomicrobiales</taxon>
        <taxon>Rhizobiaceae</taxon>
        <taxon>Rhizobium/Agrobacterium group</taxon>
        <taxon>Rhizobium</taxon>
    </lineage>
</organism>
<keyword evidence="2" id="KW-1185">Reference proteome</keyword>